<feature type="compositionally biased region" description="Basic and acidic residues" evidence="1">
    <location>
        <begin position="1"/>
        <end position="16"/>
    </location>
</feature>
<dbReference type="RefSeq" id="WP_184046177.1">
    <property type="nucleotide sequence ID" value="NZ_JACIGK010000021.1"/>
</dbReference>
<dbReference type="InterPro" id="IPR050867">
    <property type="entry name" value="NiFe/NiFeSe_hydrgnase_LSU"/>
</dbReference>
<evidence type="ECO:0000256" key="1">
    <source>
        <dbReference type="SAM" id="MobiDB-lite"/>
    </source>
</evidence>
<name>A0A7W6WB35_9PROT</name>
<dbReference type="InterPro" id="IPR029014">
    <property type="entry name" value="NiFe-Hase_large"/>
</dbReference>
<feature type="region of interest" description="Disordered" evidence="1">
    <location>
        <begin position="1"/>
        <end position="23"/>
    </location>
</feature>
<gene>
    <name evidence="2" type="ORF">GGD89_002752</name>
</gene>
<dbReference type="Gene3D" id="1.10.645.10">
    <property type="entry name" value="Cytochrome-c3 Hydrogenase, chain B"/>
    <property type="match status" value="2"/>
</dbReference>
<evidence type="ECO:0000313" key="3">
    <source>
        <dbReference type="Proteomes" id="UP000554286"/>
    </source>
</evidence>
<protein>
    <submittedName>
        <fullName evidence="2">Uncharacterized protein</fullName>
    </submittedName>
</protein>
<dbReference type="PANTHER" id="PTHR42958">
    <property type="entry name" value="HYDROGENASE-2 LARGE CHAIN"/>
    <property type="match status" value="1"/>
</dbReference>
<dbReference type="PANTHER" id="PTHR42958:SF4">
    <property type="entry name" value="HYDROGENASE EXPRESSION_FORMATION PROTEIN HUPK"/>
    <property type="match status" value="1"/>
</dbReference>
<accession>A0A7W6WB35</accession>
<keyword evidence="3" id="KW-1185">Reference proteome</keyword>
<dbReference type="AlphaFoldDB" id="A0A7W6WB35"/>
<dbReference type="Proteomes" id="UP000554286">
    <property type="component" value="Unassembled WGS sequence"/>
</dbReference>
<dbReference type="EMBL" id="JACIGK010000021">
    <property type="protein sequence ID" value="MBB4267111.1"/>
    <property type="molecule type" value="Genomic_DNA"/>
</dbReference>
<sequence length="427" mass="43729">MHTFRDEAKAKDDRHVPGVRGAAGSVDPAGGHLRLILGIADGRVARVTVALTRNPGAASVLAGLPVDRAARTVGLLYSLCGTAQTVAALGAMEAATGRAARPATMAARAALVLIEALDQGVVRIGLDWAAPVGAAVDAEGLRALRRDLATARGAIPSAVPAWDRIGGADDGDGDGWPPPDLGAAVAALSARLRTWLPDATLLSESAGAVRAWARAGDTVPARAVALALDGAPEPARAVRPLVGWRLAEVAEDLRTEVGAGAPPTWRGRVAETGAMARLVDHPVVADLLASGAGLAARLVARLLDLRRAEAALRALAAGEPPPAAVTMTDGPGVGLAAVETARGVLLHRVVVTDGRVADGRIVAPTDWNAHPDGVLARTPLGWSATDRTALARRLHLLVLAIDPCVTYDLWLDDMRAMDAPGEAAAHA</sequence>
<dbReference type="SUPFAM" id="SSF56762">
    <property type="entry name" value="HydB/Nqo4-like"/>
    <property type="match status" value="1"/>
</dbReference>
<organism evidence="2 3">
    <name type="scientific">Roseospira visakhapatnamensis</name>
    <dbReference type="NCBI Taxonomy" id="390880"/>
    <lineage>
        <taxon>Bacteria</taxon>
        <taxon>Pseudomonadati</taxon>
        <taxon>Pseudomonadota</taxon>
        <taxon>Alphaproteobacteria</taxon>
        <taxon>Rhodospirillales</taxon>
        <taxon>Rhodospirillaceae</taxon>
        <taxon>Roseospira</taxon>
    </lineage>
</organism>
<reference evidence="2 3" key="1">
    <citation type="submission" date="2020-08" db="EMBL/GenBank/DDBJ databases">
        <title>Genome sequencing of Purple Non-Sulfur Bacteria from various extreme environments.</title>
        <authorList>
            <person name="Mayer M."/>
        </authorList>
    </citation>
    <scope>NUCLEOTIDE SEQUENCE [LARGE SCALE GENOMIC DNA]</scope>
    <source>
        <strain evidence="2 3">JA131</strain>
    </source>
</reference>
<comment type="caution">
    <text evidence="2">The sequence shown here is derived from an EMBL/GenBank/DDBJ whole genome shotgun (WGS) entry which is preliminary data.</text>
</comment>
<evidence type="ECO:0000313" key="2">
    <source>
        <dbReference type="EMBL" id="MBB4267111.1"/>
    </source>
</evidence>
<proteinExistence type="predicted"/>